<dbReference type="EMBL" id="LSCR01000001">
    <property type="protein sequence ID" value="KXB35651.1"/>
    <property type="molecule type" value="Genomic_DNA"/>
</dbReference>
<dbReference type="SUPFAM" id="SSF52540">
    <property type="entry name" value="P-loop containing nucleoside triphosphate hydrolases"/>
    <property type="match status" value="1"/>
</dbReference>
<comment type="function">
    <text evidence="3">Catalyzes the phosphorylation of the 3'-hydroxyl group of dephosphocoenzyme A to form coenzyme A.</text>
</comment>
<dbReference type="AlphaFoldDB" id="A0A133XXJ0"/>
<dbReference type="UniPathway" id="UPA00241">
    <property type="reaction ID" value="UER00356"/>
</dbReference>
<dbReference type="InterPro" id="IPR001977">
    <property type="entry name" value="Depp_CoAkinase"/>
</dbReference>
<keyword evidence="6" id="KW-1185">Reference proteome</keyword>
<sequence>MTRVNFDRVLDRTPYLVFLAGSIASGKSSVRRMLSDLGANCLSLDDIGHDLLHKDDKVKTQIVAQFGDEVYDRASQSIKRDVLADKVFGPDEAAAARLAQLEAIMLPAIKAALLDKLKTLDISSCRICVVEVPLLHKVEDLLDTPDEILVIDAPFGLRLERAQERGMSRDDFIGRSQHQASAAWLADHADTIIINTRSVDALALQVQAWWESHEDLWS</sequence>
<dbReference type="OrthoDB" id="9812943at2"/>
<comment type="caution">
    <text evidence="5">The sequence shown here is derived from an EMBL/GenBank/DDBJ whole genome shotgun (WGS) entry which is preliminary data.</text>
</comment>
<proteinExistence type="inferred from homology"/>
<keyword evidence="3 5" id="KW-0418">Kinase</keyword>
<feature type="binding site" evidence="3">
    <location>
        <begin position="24"/>
        <end position="29"/>
    </location>
    <ligand>
        <name>ATP</name>
        <dbReference type="ChEBI" id="CHEBI:30616"/>
    </ligand>
</feature>
<comment type="pathway">
    <text evidence="3">Cofactor biosynthesis; coenzyme A biosynthesis; CoA from (R)-pantothenate: step 5/5.</text>
</comment>
<evidence type="ECO:0000256" key="4">
    <source>
        <dbReference type="NCBIfam" id="TIGR00152"/>
    </source>
</evidence>
<dbReference type="Pfam" id="PF01121">
    <property type="entry name" value="CoaE"/>
    <property type="match status" value="1"/>
</dbReference>
<dbReference type="GO" id="GO:0005524">
    <property type="term" value="F:ATP binding"/>
    <property type="evidence" value="ECO:0007669"/>
    <property type="project" value="UniProtKB-UniRule"/>
</dbReference>
<keyword evidence="1 3" id="KW-0547">Nucleotide-binding</keyword>
<dbReference type="PANTHER" id="PTHR10695:SF46">
    <property type="entry name" value="BIFUNCTIONAL COENZYME A SYNTHASE-RELATED"/>
    <property type="match status" value="1"/>
</dbReference>
<dbReference type="GO" id="GO:0015937">
    <property type="term" value="P:coenzyme A biosynthetic process"/>
    <property type="evidence" value="ECO:0007669"/>
    <property type="project" value="UniProtKB-UniRule"/>
</dbReference>
<dbReference type="NCBIfam" id="TIGR00152">
    <property type="entry name" value="dephospho-CoA kinase"/>
    <property type="match status" value="1"/>
</dbReference>
<keyword evidence="3" id="KW-0963">Cytoplasm</keyword>
<dbReference type="RefSeq" id="WP_082715485.1">
    <property type="nucleotide sequence ID" value="NZ_KQ959483.1"/>
</dbReference>
<dbReference type="GO" id="GO:0005737">
    <property type="term" value="C:cytoplasm"/>
    <property type="evidence" value="ECO:0007669"/>
    <property type="project" value="UniProtKB-SubCell"/>
</dbReference>
<evidence type="ECO:0000256" key="3">
    <source>
        <dbReference type="HAMAP-Rule" id="MF_00376"/>
    </source>
</evidence>
<comment type="catalytic activity">
    <reaction evidence="3">
        <text>3'-dephospho-CoA + ATP = ADP + CoA + H(+)</text>
        <dbReference type="Rhea" id="RHEA:18245"/>
        <dbReference type="ChEBI" id="CHEBI:15378"/>
        <dbReference type="ChEBI" id="CHEBI:30616"/>
        <dbReference type="ChEBI" id="CHEBI:57287"/>
        <dbReference type="ChEBI" id="CHEBI:57328"/>
        <dbReference type="ChEBI" id="CHEBI:456216"/>
        <dbReference type="EC" id="2.7.1.24"/>
    </reaction>
</comment>
<evidence type="ECO:0000313" key="5">
    <source>
        <dbReference type="EMBL" id="KXB35651.1"/>
    </source>
</evidence>
<evidence type="ECO:0000256" key="2">
    <source>
        <dbReference type="ARBA" id="ARBA00022840"/>
    </source>
</evidence>
<organism evidence="5 6">
    <name type="scientific">Atopobium deltae</name>
    <dbReference type="NCBI Taxonomy" id="1393034"/>
    <lineage>
        <taxon>Bacteria</taxon>
        <taxon>Bacillati</taxon>
        <taxon>Actinomycetota</taxon>
        <taxon>Coriobacteriia</taxon>
        <taxon>Coriobacteriales</taxon>
        <taxon>Atopobiaceae</taxon>
        <taxon>Atopobium</taxon>
    </lineage>
</organism>
<gene>
    <name evidence="3" type="primary">coaE</name>
    <name evidence="5" type="ORF">HMPREF3192_00056</name>
</gene>
<keyword evidence="2 3" id="KW-0067">ATP-binding</keyword>
<dbReference type="STRING" id="1393034.HMPREF3192_00056"/>
<keyword evidence="3" id="KW-0173">Coenzyme A biosynthesis</keyword>
<evidence type="ECO:0000256" key="1">
    <source>
        <dbReference type="ARBA" id="ARBA00022741"/>
    </source>
</evidence>
<dbReference type="GO" id="GO:0004140">
    <property type="term" value="F:dephospho-CoA kinase activity"/>
    <property type="evidence" value="ECO:0007669"/>
    <property type="project" value="UniProtKB-UniRule"/>
</dbReference>
<protein>
    <recommendedName>
        <fullName evidence="3 4">Dephospho-CoA kinase</fullName>
        <ecNumber evidence="3 4">2.7.1.24</ecNumber>
    </recommendedName>
    <alternativeName>
        <fullName evidence="3">Dephosphocoenzyme A kinase</fullName>
    </alternativeName>
</protein>
<dbReference type="CDD" id="cd02022">
    <property type="entry name" value="DPCK"/>
    <property type="match status" value="1"/>
</dbReference>
<dbReference type="EC" id="2.7.1.24" evidence="3 4"/>
<dbReference type="HAMAP" id="MF_00376">
    <property type="entry name" value="Dephospho_CoA_kinase"/>
    <property type="match status" value="1"/>
</dbReference>
<dbReference type="Gene3D" id="3.40.50.300">
    <property type="entry name" value="P-loop containing nucleotide triphosphate hydrolases"/>
    <property type="match status" value="1"/>
</dbReference>
<dbReference type="Proteomes" id="UP000070675">
    <property type="component" value="Unassembled WGS sequence"/>
</dbReference>
<dbReference type="PROSITE" id="PS51219">
    <property type="entry name" value="DPCK"/>
    <property type="match status" value="1"/>
</dbReference>
<dbReference type="PANTHER" id="PTHR10695">
    <property type="entry name" value="DEPHOSPHO-COA KINASE-RELATED"/>
    <property type="match status" value="1"/>
</dbReference>
<comment type="subcellular location">
    <subcellularLocation>
        <location evidence="3">Cytoplasm</location>
    </subcellularLocation>
</comment>
<name>A0A133XXJ0_9ACTN</name>
<accession>A0A133XXJ0</accession>
<comment type="similarity">
    <text evidence="3">Belongs to the CoaE family.</text>
</comment>
<keyword evidence="3" id="KW-0808">Transferase</keyword>
<dbReference type="PATRIC" id="fig|1393034.3.peg.52"/>
<evidence type="ECO:0000313" key="6">
    <source>
        <dbReference type="Proteomes" id="UP000070675"/>
    </source>
</evidence>
<dbReference type="InterPro" id="IPR027417">
    <property type="entry name" value="P-loop_NTPase"/>
</dbReference>
<reference evidence="6" key="1">
    <citation type="submission" date="2016-01" db="EMBL/GenBank/DDBJ databases">
        <authorList>
            <person name="Mitreva M."/>
            <person name="Pepin K.H."/>
            <person name="Mihindukulasuriya K.A."/>
            <person name="Fulton R."/>
            <person name="Fronick C."/>
            <person name="O'Laughlin M."/>
            <person name="Miner T."/>
            <person name="Herter B."/>
            <person name="Rosa B.A."/>
            <person name="Cordes M."/>
            <person name="Tomlinson C."/>
            <person name="Wollam A."/>
            <person name="Palsikar V.B."/>
            <person name="Mardis E.R."/>
            <person name="Wilson R.K."/>
        </authorList>
    </citation>
    <scope>NUCLEOTIDE SEQUENCE [LARGE SCALE GENOMIC DNA]</scope>
    <source>
        <strain evidence="6">DNF00019</strain>
    </source>
</reference>